<dbReference type="SUPFAM" id="SSF57903">
    <property type="entry name" value="FYVE/PHD zinc finger"/>
    <property type="match status" value="1"/>
</dbReference>
<evidence type="ECO:0000256" key="4">
    <source>
        <dbReference type="PROSITE-ProRule" id="PRU00175"/>
    </source>
</evidence>
<dbReference type="OrthoDB" id="365379at2759"/>
<feature type="domain" description="RING-type" evidence="7">
    <location>
        <begin position="334"/>
        <end position="376"/>
    </location>
</feature>
<feature type="region of interest" description="Disordered" evidence="5">
    <location>
        <begin position="300"/>
        <end position="327"/>
    </location>
</feature>
<evidence type="ECO:0000313" key="9">
    <source>
        <dbReference type="Proteomes" id="UP000652761"/>
    </source>
</evidence>
<evidence type="ECO:0000256" key="2">
    <source>
        <dbReference type="ARBA" id="ARBA00022771"/>
    </source>
</evidence>
<dbReference type="AlphaFoldDB" id="A0A843X4T2"/>
<dbReference type="Proteomes" id="UP000652761">
    <property type="component" value="Unassembled WGS sequence"/>
</dbReference>
<protein>
    <recommendedName>
        <fullName evidence="10">PHD and RING finger domain-containing protein 1</fullName>
    </recommendedName>
</protein>
<dbReference type="EMBL" id="NMUH01005922">
    <property type="protein sequence ID" value="MQM14011.1"/>
    <property type="molecule type" value="Genomic_DNA"/>
</dbReference>
<dbReference type="PROSITE" id="PS50016">
    <property type="entry name" value="ZF_PHD_2"/>
    <property type="match status" value="1"/>
</dbReference>
<feature type="compositionally biased region" description="Basic and acidic residues" evidence="5">
    <location>
        <begin position="200"/>
        <end position="216"/>
    </location>
</feature>
<evidence type="ECO:0000259" key="6">
    <source>
        <dbReference type="PROSITE" id="PS50016"/>
    </source>
</evidence>
<feature type="compositionally biased region" description="Basic residues" evidence="5">
    <location>
        <begin position="256"/>
        <end position="271"/>
    </location>
</feature>
<dbReference type="Gene3D" id="3.30.40.10">
    <property type="entry name" value="Zinc/RING finger domain, C3HC4 (zinc finger)"/>
    <property type="match status" value="2"/>
</dbReference>
<sequence length="663" mass="73836">MANNTVIGGKIPGKRGGRGGGGWRRGRGARVRRGSGSEDASDKDYVVGGDGEEEYESSEDSYSTDASLEASEENACSEEEEGDEEDEGEYDPRIKGARGRRQRKEAADAGRGRRRAASPFVVGDVEDEKEEEMEAPPMRKARALRRLRHAIPAEDEGDECDDADDDEDFAPEEDEDDEEEMGGAPLRRFGGRRNSPVKLQRREARSRNFDLREKGWKAPARVTNNRRRRVVETSSDDDFIVRDGGTSVEASDAKEKKRKGVSHGRKRRRAPASRSDPSESDSSDFDYAISMEESRDLRVGRPLGNLVERRPPSSSLQGDKGKGKDDGDLGKQVCGICLSEEKKGIVRGLLDCCAHYFCFVCIMEWSKVESRCPLCKRRFKTLRKLTSSDLGFGLRRSVVSIPERNQVYQPSEEEIRGYLDPYANVVCIECHQGVDDNLLLLCDICDSPAHTYCVGLGSEVPEGNWYCNGCRCVERGSSHSQLQESVFEHRARSDRAQVNLQNGIHLGNASLCVPHERPHRLMTFPCQHPSDEIGEGASSIYLSSVGDHETALRVPGFTASTVSGRRSLHQRIRTMISINWMRWIPEGVARDSVIRPTIIENNLSGYGIQQHGETLHVQQEGFTNGIDERSSRSVMGSRVNVHPCTPNEGTSCQIVEAAREFHQ</sequence>
<dbReference type="InterPro" id="IPR011011">
    <property type="entry name" value="Znf_FYVE_PHD"/>
</dbReference>
<feature type="compositionally biased region" description="Basic residues" evidence="5">
    <location>
        <begin position="139"/>
        <end position="149"/>
    </location>
</feature>
<dbReference type="SUPFAM" id="SSF57850">
    <property type="entry name" value="RING/U-box"/>
    <property type="match status" value="1"/>
</dbReference>
<evidence type="ECO:0000313" key="8">
    <source>
        <dbReference type="EMBL" id="MQM14011.1"/>
    </source>
</evidence>
<dbReference type="InterPro" id="IPR019787">
    <property type="entry name" value="Znf_PHD-finger"/>
</dbReference>
<evidence type="ECO:0000256" key="3">
    <source>
        <dbReference type="ARBA" id="ARBA00022833"/>
    </source>
</evidence>
<accession>A0A843X4T2</accession>
<dbReference type="InterPro" id="IPR017907">
    <property type="entry name" value="Znf_RING_CS"/>
</dbReference>
<evidence type="ECO:0000256" key="1">
    <source>
        <dbReference type="ARBA" id="ARBA00022723"/>
    </source>
</evidence>
<evidence type="ECO:0000256" key="5">
    <source>
        <dbReference type="SAM" id="MobiDB-lite"/>
    </source>
</evidence>
<keyword evidence="3" id="KW-0862">Zinc</keyword>
<dbReference type="SMART" id="SM00184">
    <property type="entry name" value="RING"/>
    <property type="match status" value="1"/>
</dbReference>
<keyword evidence="2 4" id="KW-0863">Zinc-finger</keyword>
<dbReference type="GO" id="GO:0008270">
    <property type="term" value="F:zinc ion binding"/>
    <property type="evidence" value="ECO:0007669"/>
    <property type="project" value="UniProtKB-KW"/>
</dbReference>
<feature type="domain" description="PHD-type" evidence="6">
    <location>
        <begin position="424"/>
        <end position="473"/>
    </location>
</feature>
<feature type="compositionally biased region" description="Basic residues" evidence="5">
    <location>
        <begin position="24"/>
        <end position="33"/>
    </location>
</feature>
<dbReference type="SMART" id="SM00249">
    <property type="entry name" value="PHD"/>
    <property type="match status" value="1"/>
</dbReference>
<name>A0A843X4T2_COLES</name>
<dbReference type="Pfam" id="PF00628">
    <property type="entry name" value="PHD"/>
    <property type="match status" value="1"/>
</dbReference>
<feature type="region of interest" description="Disordered" evidence="5">
    <location>
        <begin position="1"/>
        <end position="285"/>
    </location>
</feature>
<reference evidence="8" key="1">
    <citation type="submission" date="2017-07" db="EMBL/GenBank/DDBJ databases">
        <title>Taro Niue Genome Assembly and Annotation.</title>
        <authorList>
            <person name="Atibalentja N."/>
            <person name="Keating K."/>
            <person name="Fields C.J."/>
        </authorList>
    </citation>
    <scope>NUCLEOTIDE SEQUENCE</scope>
    <source>
        <strain evidence="8">Niue_2</strain>
        <tissue evidence="8">Leaf</tissue>
    </source>
</reference>
<feature type="compositionally biased region" description="Acidic residues" evidence="5">
    <location>
        <begin position="50"/>
        <end position="59"/>
    </location>
</feature>
<feature type="compositionally biased region" description="Acidic residues" evidence="5">
    <location>
        <begin position="124"/>
        <end position="134"/>
    </location>
</feature>
<evidence type="ECO:0008006" key="10">
    <source>
        <dbReference type="Google" id="ProtNLM"/>
    </source>
</evidence>
<comment type="caution">
    <text evidence="8">The sequence shown here is derived from an EMBL/GenBank/DDBJ whole genome shotgun (WGS) entry which is preliminary data.</text>
</comment>
<dbReference type="PANTHER" id="PTHR47177:SF3">
    <property type="entry name" value="F18C1.6 PROTEIN"/>
    <property type="match status" value="1"/>
</dbReference>
<dbReference type="InterPro" id="IPR013083">
    <property type="entry name" value="Znf_RING/FYVE/PHD"/>
</dbReference>
<organism evidence="8 9">
    <name type="scientific">Colocasia esculenta</name>
    <name type="common">Wild taro</name>
    <name type="synonym">Arum esculentum</name>
    <dbReference type="NCBI Taxonomy" id="4460"/>
    <lineage>
        <taxon>Eukaryota</taxon>
        <taxon>Viridiplantae</taxon>
        <taxon>Streptophyta</taxon>
        <taxon>Embryophyta</taxon>
        <taxon>Tracheophyta</taxon>
        <taxon>Spermatophyta</taxon>
        <taxon>Magnoliopsida</taxon>
        <taxon>Liliopsida</taxon>
        <taxon>Araceae</taxon>
        <taxon>Aroideae</taxon>
        <taxon>Colocasieae</taxon>
        <taxon>Colocasia</taxon>
    </lineage>
</organism>
<feature type="compositionally biased region" description="Acidic residues" evidence="5">
    <location>
        <begin position="153"/>
        <end position="181"/>
    </location>
</feature>
<feature type="compositionally biased region" description="Acidic residues" evidence="5">
    <location>
        <begin position="70"/>
        <end position="89"/>
    </location>
</feature>
<keyword evidence="1" id="KW-0479">Metal-binding</keyword>
<evidence type="ECO:0000259" key="7">
    <source>
        <dbReference type="PROSITE" id="PS50089"/>
    </source>
</evidence>
<dbReference type="InterPro" id="IPR058746">
    <property type="entry name" value="Znf_RING-type_Topors"/>
</dbReference>
<dbReference type="InterPro" id="IPR001841">
    <property type="entry name" value="Znf_RING"/>
</dbReference>
<dbReference type="Pfam" id="PF13639">
    <property type="entry name" value="zf-RING_2"/>
    <property type="match status" value="1"/>
</dbReference>
<dbReference type="PROSITE" id="PS00518">
    <property type="entry name" value="ZF_RING_1"/>
    <property type="match status" value="1"/>
</dbReference>
<proteinExistence type="predicted"/>
<dbReference type="PANTHER" id="PTHR47177">
    <property type="entry name" value="F18C1.6 PROTEIN"/>
    <property type="match status" value="1"/>
</dbReference>
<dbReference type="PROSITE" id="PS50089">
    <property type="entry name" value="ZF_RING_2"/>
    <property type="match status" value="1"/>
</dbReference>
<dbReference type="CDD" id="cd16574">
    <property type="entry name" value="RING-HC_Topors"/>
    <property type="match status" value="1"/>
</dbReference>
<keyword evidence="9" id="KW-1185">Reference proteome</keyword>
<dbReference type="InterPro" id="IPR001965">
    <property type="entry name" value="Znf_PHD"/>
</dbReference>
<gene>
    <name evidence="8" type="ORF">Taro_046937</name>
</gene>